<reference evidence="6 7" key="1">
    <citation type="journal article" date="2018" name="Int. J. Syst. Evol. Microbiol.">
        <title>Uliginosibacterium sediminicola sp. nov., isolated from freshwater sediment.</title>
        <authorList>
            <person name="Hwang W.M."/>
            <person name="Kim S.M."/>
            <person name="Kang K."/>
            <person name="Ahn T.Y."/>
        </authorList>
    </citation>
    <scope>NUCLEOTIDE SEQUENCE [LARGE SCALE GENOMIC DNA]</scope>
    <source>
        <strain evidence="6 7">M1-21</strain>
    </source>
</reference>
<evidence type="ECO:0000256" key="2">
    <source>
        <dbReference type="PROSITE-ProRule" id="PRU00284"/>
    </source>
</evidence>
<keyword evidence="4" id="KW-1133">Transmembrane helix</keyword>
<feature type="coiled-coil region" evidence="3">
    <location>
        <begin position="83"/>
        <end position="117"/>
    </location>
</feature>
<dbReference type="SMART" id="SM00283">
    <property type="entry name" value="MA"/>
    <property type="match status" value="1"/>
</dbReference>
<proteinExistence type="predicted"/>
<gene>
    <name evidence="6" type="ORF">ABDB84_03175</name>
</gene>
<evidence type="ECO:0000256" key="1">
    <source>
        <dbReference type="ARBA" id="ARBA00023224"/>
    </source>
</evidence>
<dbReference type="InterPro" id="IPR004089">
    <property type="entry name" value="MCPsignal_dom"/>
</dbReference>
<evidence type="ECO:0000256" key="3">
    <source>
        <dbReference type="SAM" id="Coils"/>
    </source>
</evidence>
<keyword evidence="4" id="KW-0472">Membrane</keyword>
<accession>A0ABU9YUV4</accession>
<dbReference type="PROSITE" id="PS50111">
    <property type="entry name" value="CHEMOTAXIS_TRANSDUC_2"/>
    <property type="match status" value="1"/>
</dbReference>
<evidence type="ECO:0000256" key="4">
    <source>
        <dbReference type="SAM" id="Phobius"/>
    </source>
</evidence>
<dbReference type="PANTHER" id="PTHR32089:SF112">
    <property type="entry name" value="LYSOZYME-LIKE PROTEIN-RELATED"/>
    <property type="match status" value="1"/>
</dbReference>
<keyword evidence="3" id="KW-0175">Coiled coil</keyword>
<organism evidence="6 7">
    <name type="scientific">Uliginosibacterium sediminicola</name>
    <dbReference type="NCBI Taxonomy" id="2024550"/>
    <lineage>
        <taxon>Bacteria</taxon>
        <taxon>Pseudomonadati</taxon>
        <taxon>Pseudomonadota</taxon>
        <taxon>Betaproteobacteria</taxon>
        <taxon>Rhodocyclales</taxon>
        <taxon>Zoogloeaceae</taxon>
        <taxon>Uliginosibacterium</taxon>
    </lineage>
</organism>
<keyword evidence="7" id="KW-1185">Reference proteome</keyword>
<dbReference type="Proteomes" id="UP001410394">
    <property type="component" value="Unassembled WGS sequence"/>
</dbReference>
<evidence type="ECO:0000313" key="7">
    <source>
        <dbReference type="Proteomes" id="UP001410394"/>
    </source>
</evidence>
<dbReference type="SUPFAM" id="SSF58104">
    <property type="entry name" value="Methyl-accepting chemotaxis protein (MCP) signaling domain"/>
    <property type="match status" value="1"/>
</dbReference>
<protein>
    <submittedName>
        <fullName evidence="6">Methyl-accepting chemotaxis protein</fullName>
    </submittedName>
</protein>
<dbReference type="Gene3D" id="1.10.287.950">
    <property type="entry name" value="Methyl-accepting chemotaxis protein"/>
    <property type="match status" value="1"/>
</dbReference>
<keyword evidence="4" id="KW-0812">Transmembrane</keyword>
<dbReference type="RefSeq" id="WP_345918230.1">
    <property type="nucleotide sequence ID" value="NZ_JBDIVE010000001.1"/>
</dbReference>
<name>A0ABU9YUV4_9RHOO</name>
<dbReference type="PANTHER" id="PTHR32089">
    <property type="entry name" value="METHYL-ACCEPTING CHEMOTAXIS PROTEIN MCPB"/>
    <property type="match status" value="1"/>
</dbReference>
<comment type="caution">
    <text evidence="6">The sequence shown here is derived from an EMBL/GenBank/DDBJ whole genome shotgun (WGS) entry which is preliminary data.</text>
</comment>
<feature type="transmembrane region" description="Helical" evidence="4">
    <location>
        <begin position="7"/>
        <end position="26"/>
    </location>
</feature>
<feature type="domain" description="Methyl-accepting transducer" evidence="5">
    <location>
        <begin position="122"/>
        <end position="329"/>
    </location>
</feature>
<evidence type="ECO:0000313" key="6">
    <source>
        <dbReference type="EMBL" id="MEN3067465.1"/>
    </source>
</evidence>
<sequence length="329" mass="34115">MQDQSSFLPRILIAVAQCALVLAAALLGSATVGWLACAVVCLGAVALVVLGGQSAGRGEDQAALLQRLQGAGVRVAADLPQTLDAVLTRIRSLESELQAAQAEARQARSSAQAQLQAPAGPSLEPVRSIARALHESLDAILEHTAEAGRLAAQSAGKVTETETAVQGAASAVEELTQYTQQINGVFADLSKESERIGKIVVSIQEIASQTNLLALNAAIEAARAGESGRGFAVVADEVRKLAERAAVSSTEIGQIASRLQSTAKDASGSVAAADESTRQGAAMIRSATQVMEDIKAAQPVRAEVVRKAREQMETQKHLCEKIEAALAAL</sequence>
<keyword evidence="1 2" id="KW-0807">Transducer</keyword>
<dbReference type="EMBL" id="JBDIVE010000001">
    <property type="protein sequence ID" value="MEN3067465.1"/>
    <property type="molecule type" value="Genomic_DNA"/>
</dbReference>
<dbReference type="Pfam" id="PF00015">
    <property type="entry name" value="MCPsignal"/>
    <property type="match status" value="1"/>
</dbReference>
<feature type="transmembrane region" description="Helical" evidence="4">
    <location>
        <begin position="32"/>
        <end position="51"/>
    </location>
</feature>
<evidence type="ECO:0000259" key="5">
    <source>
        <dbReference type="PROSITE" id="PS50111"/>
    </source>
</evidence>